<dbReference type="PROSITE" id="PS50850">
    <property type="entry name" value="MFS"/>
    <property type="match status" value="1"/>
</dbReference>
<dbReference type="PANTHER" id="PTHR43124:SF3">
    <property type="entry name" value="CHLORAMPHENICOL EFFLUX PUMP RV0191"/>
    <property type="match status" value="1"/>
</dbReference>
<feature type="transmembrane region" description="Helical" evidence="6">
    <location>
        <begin position="176"/>
        <end position="198"/>
    </location>
</feature>
<dbReference type="KEGG" id="salj:SMD11_0036"/>
<keyword evidence="4 6" id="KW-1133">Transmembrane helix</keyword>
<feature type="transmembrane region" description="Helical" evidence="6">
    <location>
        <begin position="210"/>
        <end position="229"/>
    </location>
</feature>
<feature type="transmembrane region" description="Helical" evidence="6">
    <location>
        <begin position="108"/>
        <end position="130"/>
    </location>
</feature>
<feature type="domain" description="Major facilitator superfamily (MFS) profile" evidence="7">
    <location>
        <begin position="1"/>
        <end position="352"/>
    </location>
</feature>
<dbReference type="GO" id="GO:0022857">
    <property type="term" value="F:transmembrane transporter activity"/>
    <property type="evidence" value="ECO:0007669"/>
    <property type="project" value="InterPro"/>
</dbReference>
<name>A0A1Z2KUH6_9ACTN</name>
<dbReference type="SUPFAM" id="SSF103473">
    <property type="entry name" value="MFS general substrate transporter"/>
    <property type="match status" value="1"/>
</dbReference>
<dbReference type="EMBL" id="CP021744">
    <property type="protein sequence ID" value="ARZ65704.1"/>
    <property type="molecule type" value="Genomic_DNA"/>
</dbReference>
<dbReference type="InterPro" id="IPR036259">
    <property type="entry name" value="MFS_trans_sf"/>
</dbReference>
<dbReference type="Proteomes" id="UP000195755">
    <property type="component" value="Chromosome"/>
</dbReference>
<accession>A0A1Z2KUH6</accession>
<dbReference type="PANTHER" id="PTHR43124">
    <property type="entry name" value="PURINE EFFLUX PUMP PBUE"/>
    <property type="match status" value="1"/>
</dbReference>
<proteinExistence type="predicted"/>
<dbReference type="Gene3D" id="1.20.1250.20">
    <property type="entry name" value="MFS general substrate transporter like domains"/>
    <property type="match status" value="1"/>
</dbReference>
<dbReference type="Pfam" id="PF07690">
    <property type="entry name" value="MFS_1"/>
    <property type="match status" value="1"/>
</dbReference>
<reference evidence="8 9" key="1">
    <citation type="submission" date="2017-06" db="EMBL/GenBank/DDBJ databases">
        <title>Streptomyces albireticuli Genome sequencing and assembly.</title>
        <authorList>
            <person name="Wang Y."/>
            <person name="Du B."/>
            <person name="Ding Y."/>
            <person name="Liu H."/>
            <person name="Hou Q."/>
            <person name="Liu K."/>
            <person name="Yao L."/>
            <person name="Wang C."/>
        </authorList>
    </citation>
    <scope>NUCLEOTIDE SEQUENCE [LARGE SCALE GENOMIC DNA]</scope>
    <source>
        <strain evidence="8 9">MDJK11</strain>
    </source>
</reference>
<dbReference type="OrthoDB" id="106589at2"/>
<protein>
    <submittedName>
        <fullName evidence="8">Permease</fullName>
    </submittedName>
</protein>
<evidence type="ECO:0000256" key="6">
    <source>
        <dbReference type="SAM" id="Phobius"/>
    </source>
</evidence>
<keyword evidence="5 6" id="KW-0472">Membrane</keyword>
<dbReference type="GO" id="GO:0005886">
    <property type="term" value="C:plasma membrane"/>
    <property type="evidence" value="ECO:0007669"/>
    <property type="project" value="UniProtKB-SubCell"/>
</dbReference>
<organism evidence="8 9">
    <name type="scientific">Streptomyces albireticuli</name>
    <dbReference type="NCBI Taxonomy" id="1940"/>
    <lineage>
        <taxon>Bacteria</taxon>
        <taxon>Bacillati</taxon>
        <taxon>Actinomycetota</taxon>
        <taxon>Actinomycetes</taxon>
        <taxon>Kitasatosporales</taxon>
        <taxon>Streptomycetaceae</taxon>
        <taxon>Streptomyces</taxon>
    </lineage>
</organism>
<feature type="transmembrane region" description="Helical" evidence="6">
    <location>
        <begin position="40"/>
        <end position="64"/>
    </location>
</feature>
<dbReference type="InterPro" id="IPR020846">
    <property type="entry name" value="MFS_dom"/>
</dbReference>
<gene>
    <name evidence="8" type="ORF">SMD11_0036</name>
</gene>
<evidence type="ECO:0000256" key="1">
    <source>
        <dbReference type="ARBA" id="ARBA00004651"/>
    </source>
</evidence>
<evidence type="ECO:0000259" key="7">
    <source>
        <dbReference type="PROSITE" id="PS50850"/>
    </source>
</evidence>
<sequence>MLFAIAASFHARLSEAVAVASGYFLAYGCLQPVWGMLSDRFGRVCVLRAALVGSAIGGAVSVMAPSPAVLLVARCVTGACYGGVNPTVVTYVGDTVAPAAVKQVLSPFYAAGGAGTAAGIALGGVLAGLADWRLAFALPMAAAAVLFLLLLRLPESGHAPSANPARQIATVLRSRWALLVIAVGFLMGCVIVGCVTFLPSMLQRHGSSASVAGLITAVFGLAGLAWAPVYNGLSRRPVPRWILIAFGGVFATASLLIAATGPHLVTVVIAAVLLGGGWIFNNVSLASWATAVVPEARGTAVALYATGMFVGGGVTPILAAGPAERGDYPMIFLTGACVAALTITVAGAGDRRFSTPEAQTTARDGAEPPD</sequence>
<feature type="transmembrane region" description="Helical" evidence="6">
    <location>
        <begin position="265"/>
        <end position="289"/>
    </location>
</feature>
<keyword evidence="3 6" id="KW-0812">Transmembrane</keyword>
<evidence type="ECO:0000256" key="5">
    <source>
        <dbReference type="ARBA" id="ARBA00023136"/>
    </source>
</evidence>
<dbReference type="InterPro" id="IPR011701">
    <property type="entry name" value="MFS"/>
</dbReference>
<comment type="subcellular location">
    <subcellularLocation>
        <location evidence="1">Cell membrane</location>
        <topology evidence="1">Multi-pass membrane protein</topology>
    </subcellularLocation>
</comment>
<dbReference type="InterPro" id="IPR050189">
    <property type="entry name" value="MFS_Efflux_Transporters"/>
</dbReference>
<keyword evidence="2" id="KW-1003">Cell membrane</keyword>
<evidence type="ECO:0000313" key="9">
    <source>
        <dbReference type="Proteomes" id="UP000195755"/>
    </source>
</evidence>
<feature type="transmembrane region" description="Helical" evidence="6">
    <location>
        <begin position="136"/>
        <end position="155"/>
    </location>
</feature>
<evidence type="ECO:0000256" key="4">
    <source>
        <dbReference type="ARBA" id="ARBA00022989"/>
    </source>
</evidence>
<feature type="transmembrane region" description="Helical" evidence="6">
    <location>
        <begin position="301"/>
        <end position="322"/>
    </location>
</feature>
<feature type="transmembrane region" description="Helical" evidence="6">
    <location>
        <begin position="241"/>
        <end position="259"/>
    </location>
</feature>
<evidence type="ECO:0000256" key="3">
    <source>
        <dbReference type="ARBA" id="ARBA00022692"/>
    </source>
</evidence>
<evidence type="ECO:0000313" key="8">
    <source>
        <dbReference type="EMBL" id="ARZ65704.1"/>
    </source>
</evidence>
<evidence type="ECO:0000256" key="2">
    <source>
        <dbReference type="ARBA" id="ARBA00022475"/>
    </source>
</evidence>
<feature type="transmembrane region" description="Helical" evidence="6">
    <location>
        <begin position="328"/>
        <end position="349"/>
    </location>
</feature>
<dbReference type="AlphaFoldDB" id="A0A1Z2KUH6"/>